<dbReference type="GO" id="GO:0005540">
    <property type="term" value="F:hyaluronic acid binding"/>
    <property type="evidence" value="ECO:0007669"/>
    <property type="project" value="InterPro"/>
</dbReference>
<evidence type="ECO:0000259" key="6">
    <source>
        <dbReference type="Pfam" id="PF15908"/>
    </source>
</evidence>
<accession>A0A8S3VMF9</accession>
<dbReference type="Gene3D" id="1.10.287.1490">
    <property type="match status" value="2"/>
</dbReference>
<comment type="caution">
    <text evidence="7">The sequence shown here is derived from an EMBL/GenBank/DDBJ whole genome shotgun (WGS) entry which is preliminary data.</text>
</comment>
<feature type="coiled-coil region" evidence="4">
    <location>
        <begin position="296"/>
        <end position="337"/>
    </location>
</feature>
<feature type="compositionally biased region" description="Polar residues" evidence="5">
    <location>
        <begin position="1337"/>
        <end position="1346"/>
    </location>
</feature>
<feature type="region of interest" description="Disordered" evidence="5">
    <location>
        <begin position="1"/>
        <end position="32"/>
    </location>
</feature>
<evidence type="ECO:0000313" key="7">
    <source>
        <dbReference type="EMBL" id="CAG2257972.1"/>
    </source>
</evidence>
<feature type="region of interest" description="Disordered" evidence="5">
    <location>
        <begin position="1315"/>
        <end position="1357"/>
    </location>
</feature>
<gene>
    <name evidence="7" type="ORF">MEDL_69195</name>
</gene>
<feature type="compositionally biased region" description="Basic and acidic residues" evidence="5">
    <location>
        <begin position="1317"/>
        <end position="1334"/>
    </location>
</feature>
<feature type="coiled-coil region" evidence="4">
    <location>
        <begin position="386"/>
        <end position="420"/>
    </location>
</feature>
<keyword evidence="3" id="KW-0206">Cytoskeleton</keyword>
<dbReference type="Proteomes" id="UP000683360">
    <property type="component" value="Unassembled WGS sequence"/>
</dbReference>
<keyword evidence="2" id="KW-0963">Cytoplasm</keyword>
<evidence type="ECO:0000256" key="3">
    <source>
        <dbReference type="ARBA" id="ARBA00023212"/>
    </source>
</evidence>
<organism evidence="7 8">
    <name type="scientific">Mytilus edulis</name>
    <name type="common">Blue mussel</name>
    <dbReference type="NCBI Taxonomy" id="6550"/>
    <lineage>
        <taxon>Eukaryota</taxon>
        <taxon>Metazoa</taxon>
        <taxon>Spiralia</taxon>
        <taxon>Lophotrochozoa</taxon>
        <taxon>Mollusca</taxon>
        <taxon>Bivalvia</taxon>
        <taxon>Autobranchia</taxon>
        <taxon>Pteriomorphia</taxon>
        <taxon>Mytilida</taxon>
        <taxon>Mytiloidea</taxon>
        <taxon>Mytilidae</taxon>
        <taxon>Mytilinae</taxon>
        <taxon>Mytilus</taxon>
    </lineage>
</organism>
<dbReference type="Pfam" id="PF15905">
    <property type="entry name" value="HMMR_N"/>
    <property type="match status" value="1"/>
</dbReference>
<evidence type="ECO:0000256" key="1">
    <source>
        <dbReference type="ARBA" id="ARBA00004186"/>
    </source>
</evidence>
<dbReference type="InterPro" id="IPR031794">
    <property type="entry name" value="HMMR_C"/>
</dbReference>
<dbReference type="InterPro" id="IPR026203">
    <property type="entry name" value="IHABP"/>
</dbReference>
<feature type="region of interest" description="Disordered" evidence="5">
    <location>
        <begin position="234"/>
        <end position="258"/>
    </location>
</feature>
<feature type="domain" description="Hyaluronan-mediated motility receptor C-terminal" evidence="6">
    <location>
        <begin position="1218"/>
        <end position="1354"/>
    </location>
</feature>
<dbReference type="PANTHER" id="PTHR18956">
    <property type="entry name" value="HYALURONAN MEDIATED MOTILITY RECEPTOR"/>
    <property type="match status" value="1"/>
</dbReference>
<evidence type="ECO:0000313" key="8">
    <source>
        <dbReference type="Proteomes" id="UP000683360"/>
    </source>
</evidence>
<dbReference type="PANTHER" id="PTHR18956:SF6">
    <property type="entry name" value="HYALURONAN MEDIATED MOTILITY RECEPTOR"/>
    <property type="match status" value="1"/>
</dbReference>
<evidence type="ECO:0000256" key="2">
    <source>
        <dbReference type="ARBA" id="ARBA00022490"/>
    </source>
</evidence>
<evidence type="ECO:0000256" key="5">
    <source>
        <dbReference type="SAM" id="MobiDB-lite"/>
    </source>
</evidence>
<dbReference type="OrthoDB" id="419631at2759"/>
<keyword evidence="8" id="KW-1185">Reference proteome</keyword>
<keyword evidence="4" id="KW-0175">Coiled coil</keyword>
<feature type="coiled-coil region" evidence="4">
    <location>
        <begin position="615"/>
        <end position="881"/>
    </location>
</feature>
<dbReference type="EMBL" id="CAJPWZ010003335">
    <property type="protein sequence ID" value="CAG2257972.1"/>
    <property type="molecule type" value="Genomic_DNA"/>
</dbReference>
<sequence>MAFSKAPFKRFNEKTGCAPPVGSYDPKQKDKAVSMQFDKGGDRFKTPKDILLGPGSFDIDTPVKKCPLNQSTCSNGGDKKKNHKTSENSLEMAKIKDLEREIKRLVQERNNLDKQLTHREDDIVKLEGRLQTAHTDKISLQAKIASLEKELKELKKSNEVLRNKMTNADTACKKQESLQHELSSLKHQMECKNKEISRVKHELDITQNHQNNELHILENVVMVIEERIHHLDIDADHNGTPRNNSEISSSKRKGSEDLAVNMKTENPKKIVEKLQKRFNETIQEFDKKIQLFKTRYERIMADKVDLEQSLEKKEMALKDYREKSDTLEKNRSMLSTKYSTLKKMIKDLKSETWIQEDDISQEDDIRYLKGEVFSKQDNLKEEGQILFEVRAEKASLLEKLEILEEENGTLNENIKTLTEKYHVIEGQFAEEQNQNNVKSDQVQSQLDVTKCHLMEVQDQYQFLQSKNKELVHSINKEKENVEKFIYELDEQKQLTSDLQMLVVDKEEKITDLEISLEATKVELQNLMDSIEDKEADITNLQHRIHSLEEVERSLQSQIQQENKVNQETTRQHADRILHLEHREISVTEENIKLCRELEEMNHLKSAVEEKMEDGHKELTNQLQLVLKEKERIQTELEITQKKQASLKEEVSNLEGKLTTVEDTLEIEKQTRLDIAEQMTGNIQTVIQEKQDLINNLQSLTSQIEQVKSDNVQLIEQIQELEKVKVQQQQEILHQKEELGKVKVDKENTDDKLKKLDAKFHSLNKENTQLMNEIDFLQEKKLRDENEIKDQIETLKSDLLNLKEKDENQTEAISQHVECLEDAHSEIEKLRNDTMNLKEKETVQTETISQHLKSLEDAYTREKELDKEKVELTSKLDQVTTQKEAISKQFSELVSSLEEVSNKSTEKETNWRSEQERLTTELQTVTNQKEILQQRIASLEEEKGALGELVKHLETKLEDVERESRTEIDSIKTLLENTEHQTETLQSVNLTLQETLEDQGVRSHSLENDVEKLTQEIHVFKDFKGKYEDKVKEISYMEQEMMSQIDSLKVKIQDTEAGKDMLNQQIIDINNVVQTLNTENARLEKEIDTKEEVIERLTLQYESEIKTLKTEVKGQQSCNNDLTENIQLLEHRLKELESETVKYRTQTEAIQNEVKHKESESINRIEDLSQLLHSVKEDRNQLTQEVQSLQSQINTIEEEKEEMAKHYEDELMDLRDQAKAMDKDNNWKKMYEDLMTKVEPFMAQIDAYEMEKMALLGRSQFAQAEMDKLSQAYAKLLGHQNQKQKIHHIVKIKEENNSLKKETTSLREQVNKLKRTNQKLEEKTLTLEGRKRFDPSKAFQSKENTVPPSSPLKDGNRK</sequence>
<feature type="coiled-coil region" evidence="4">
    <location>
        <begin position="1044"/>
        <end position="1223"/>
    </location>
</feature>
<feature type="coiled-coil region" evidence="4">
    <location>
        <begin position="88"/>
        <end position="202"/>
    </location>
</feature>
<proteinExistence type="predicted"/>
<comment type="subcellular location">
    <subcellularLocation>
        <location evidence="1">Cytoplasm</location>
        <location evidence="1">Cytoskeleton</location>
        <location evidence="1">Spindle</location>
    </subcellularLocation>
</comment>
<feature type="coiled-coil region" evidence="4">
    <location>
        <begin position="914"/>
        <end position="962"/>
    </location>
</feature>
<dbReference type="SUPFAM" id="SSF57997">
    <property type="entry name" value="Tropomyosin"/>
    <property type="match status" value="1"/>
</dbReference>
<feature type="coiled-coil region" evidence="4">
    <location>
        <begin position="453"/>
        <end position="567"/>
    </location>
</feature>
<evidence type="ECO:0000256" key="4">
    <source>
        <dbReference type="SAM" id="Coils"/>
    </source>
</evidence>
<protein>
    <submittedName>
        <fullName evidence="7">HMMR</fullName>
    </submittedName>
</protein>
<name>A0A8S3VMF9_MYTED</name>
<reference evidence="7" key="1">
    <citation type="submission" date="2021-03" db="EMBL/GenBank/DDBJ databases">
        <authorList>
            <person name="Bekaert M."/>
        </authorList>
    </citation>
    <scope>NUCLEOTIDE SEQUENCE</scope>
</reference>
<dbReference type="Pfam" id="PF15908">
    <property type="entry name" value="HMMR_C"/>
    <property type="match status" value="1"/>
</dbReference>
<dbReference type="GO" id="GO:0016020">
    <property type="term" value="C:membrane"/>
    <property type="evidence" value="ECO:0007669"/>
    <property type="project" value="TreeGrafter"/>
</dbReference>
<dbReference type="GO" id="GO:0005819">
    <property type="term" value="C:spindle"/>
    <property type="evidence" value="ECO:0007669"/>
    <property type="project" value="UniProtKB-SubCell"/>
</dbReference>